<sequence>MTGVPDAAAADARVLDRLFAVIRSRQGADPATSYTAKLFARGRPKIAQKLGEEAVETVIEAMRGDKAAIASESADLLYHLLVLWADAGVAPAAVWAALAGREGIGGLAEKASRPTE</sequence>
<evidence type="ECO:0000256" key="1">
    <source>
        <dbReference type="ARBA" id="ARBA00001460"/>
    </source>
</evidence>
<keyword evidence="7 9" id="KW-0067">ATP-binding</keyword>
<dbReference type="PANTHER" id="PTHR42945">
    <property type="entry name" value="HISTIDINE BIOSYNTHESIS BIFUNCTIONAL PROTEIN"/>
    <property type="match status" value="1"/>
</dbReference>
<keyword evidence="8 9" id="KW-0368">Histidine biosynthesis</keyword>
<keyword evidence="5 9" id="KW-0547">Nucleotide-binding</keyword>
<dbReference type="Pfam" id="PF01503">
    <property type="entry name" value="PRA-PH"/>
    <property type="match status" value="1"/>
</dbReference>
<comment type="caution">
    <text evidence="10">The sequence shown here is derived from an EMBL/GenBank/DDBJ whole genome shotgun (WGS) entry which is preliminary data.</text>
</comment>
<dbReference type="SUPFAM" id="SSF101386">
    <property type="entry name" value="all-alpha NTP pyrophosphatases"/>
    <property type="match status" value="1"/>
</dbReference>
<name>A0ABU1JYJ6_9PROT</name>
<dbReference type="RefSeq" id="WP_309800902.1">
    <property type="nucleotide sequence ID" value="NZ_JAVDPW010000013.1"/>
</dbReference>
<evidence type="ECO:0000256" key="2">
    <source>
        <dbReference type="ARBA" id="ARBA00005204"/>
    </source>
</evidence>
<keyword evidence="9" id="KW-0963">Cytoplasm</keyword>
<comment type="similarity">
    <text evidence="3 9">Belongs to the PRA-PH family.</text>
</comment>
<evidence type="ECO:0000256" key="7">
    <source>
        <dbReference type="ARBA" id="ARBA00022840"/>
    </source>
</evidence>
<dbReference type="GO" id="GO:0004636">
    <property type="term" value="F:phosphoribosyl-ATP diphosphatase activity"/>
    <property type="evidence" value="ECO:0007669"/>
    <property type="project" value="UniProtKB-EC"/>
</dbReference>
<keyword evidence="4 9" id="KW-0028">Amino-acid biosynthesis</keyword>
<organism evidence="10 11">
    <name type="scientific">Inquilinus ginsengisoli</name>
    <dbReference type="NCBI Taxonomy" id="363840"/>
    <lineage>
        <taxon>Bacteria</taxon>
        <taxon>Pseudomonadati</taxon>
        <taxon>Pseudomonadota</taxon>
        <taxon>Alphaproteobacteria</taxon>
        <taxon>Rhodospirillales</taxon>
        <taxon>Rhodospirillaceae</taxon>
        <taxon>Inquilinus</taxon>
    </lineage>
</organism>
<dbReference type="InterPro" id="IPR008179">
    <property type="entry name" value="HisE"/>
</dbReference>
<dbReference type="CDD" id="cd11534">
    <property type="entry name" value="NTP-PPase_HisIE_like"/>
    <property type="match status" value="1"/>
</dbReference>
<comment type="pathway">
    <text evidence="2 9">Amino-acid biosynthesis; L-histidine biosynthesis; L-histidine from 5-phospho-alpha-D-ribose 1-diphosphate: step 2/9.</text>
</comment>
<dbReference type="PANTHER" id="PTHR42945:SF1">
    <property type="entry name" value="HISTIDINE BIOSYNTHESIS BIFUNCTIONAL PROTEIN HIS7"/>
    <property type="match status" value="1"/>
</dbReference>
<evidence type="ECO:0000256" key="3">
    <source>
        <dbReference type="ARBA" id="ARBA00009392"/>
    </source>
</evidence>
<comment type="catalytic activity">
    <reaction evidence="1 9">
        <text>1-(5-phospho-beta-D-ribosyl)-ATP + H2O = 1-(5-phospho-beta-D-ribosyl)-5'-AMP + diphosphate + H(+)</text>
        <dbReference type="Rhea" id="RHEA:22828"/>
        <dbReference type="ChEBI" id="CHEBI:15377"/>
        <dbReference type="ChEBI" id="CHEBI:15378"/>
        <dbReference type="ChEBI" id="CHEBI:33019"/>
        <dbReference type="ChEBI" id="CHEBI:59457"/>
        <dbReference type="ChEBI" id="CHEBI:73183"/>
        <dbReference type="EC" id="3.6.1.31"/>
    </reaction>
</comment>
<dbReference type="EC" id="3.6.1.31" evidence="9"/>
<dbReference type="Gene3D" id="1.10.287.1080">
    <property type="entry name" value="MazG-like"/>
    <property type="match status" value="1"/>
</dbReference>
<evidence type="ECO:0000313" key="11">
    <source>
        <dbReference type="Proteomes" id="UP001262410"/>
    </source>
</evidence>
<evidence type="ECO:0000256" key="9">
    <source>
        <dbReference type="HAMAP-Rule" id="MF_01020"/>
    </source>
</evidence>
<proteinExistence type="inferred from homology"/>
<dbReference type="InterPro" id="IPR021130">
    <property type="entry name" value="PRib-ATP_PPHydrolase-like"/>
</dbReference>
<dbReference type="NCBIfam" id="TIGR03188">
    <property type="entry name" value="histidine_hisI"/>
    <property type="match status" value="1"/>
</dbReference>
<evidence type="ECO:0000256" key="4">
    <source>
        <dbReference type="ARBA" id="ARBA00022605"/>
    </source>
</evidence>
<evidence type="ECO:0000256" key="8">
    <source>
        <dbReference type="ARBA" id="ARBA00023102"/>
    </source>
</evidence>
<keyword evidence="11" id="KW-1185">Reference proteome</keyword>
<evidence type="ECO:0000256" key="5">
    <source>
        <dbReference type="ARBA" id="ARBA00022741"/>
    </source>
</evidence>
<protein>
    <recommendedName>
        <fullName evidence="9">Phosphoribosyl-ATP pyrophosphatase</fullName>
        <shortName evidence="9">PRA-PH</shortName>
        <ecNumber evidence="9">3.6.1.31</ecNumber>
    </recommendedName>
</protein>
<dbReference type="NCBIfam" id="NF001613">
    <property type="entry name" value="PRK00400.1-5"/>
    <property type="match status" value="1"/>
</dbReference>
<evidence type="ECO:0000256" key="6">
    <source>
        <dbReference type="ARBA" id="ARBA00022801"/>
    </source>
</evidence>
<dbReference type="Proteomes" id="UP001262410">
    <property type="component" value="Unassembled WGS sequence"/>
</dbReference>
<reference evidence="10 11" key="1">
    <citation type="submission" date="2023-07" db="EMBL/GenBank/DDBJ databases">
        <title>Sorghum-associated microbial communities from plants grown in Nebraska, USA.</title>
        <authorList>
            <person name="Schachtman D."/>
        </authorList>
    </citation>
    <scope>NUCLEOTIDE SEQUENCE [LARGE SCALE GENOMIC DNA]</scope>
    <source>
        <strain evidence="10 11">584</strain>
    </source>
</reference>
<accession>A0ABU1JYJ6</accession>
<gene>
    <name evidence="9" type="primary">hisE</name>
    <name evidence="10" type="ORF">E9232_006258</name>
</gene>
<evidence type="ECO:0000313" key="10">
    <source>
        <dbReference type="EMBL" id="MDR6293707.1"/>
    </source>
</evidence>
<dbReference type="EMBL" id="JAVDPW010000013">
    <property type="protein sequence ID" value="MDR6293707.1"/>
    <property type="molecule type" value="Genomic_DNA"/>
</dbReference>
<keyword evidence="6 9" id="KW-0378">Hydrolase</keyword>
<comment type="subcellular location">
    <subcellularLocation>
        <location evidence="9">Cytoplasm</location>
    </subcellularLocation>
</comment>
<dbReference type="HAMAP" id="MF_01020">
    <property type="entry name" value="HisE"/>
    <property type="match status" value="1"/>
</dbReference>
<dbReference type="NCBIfam" id="NF001611">
    <property type="entry name" value="PRK00400.1-3"/>
    <property type="match status" value="1"/>
</dbReference>